<dbReference type="Gene3D" id="3.30.160.20">
    <property type="match status" value="1"/>
</dbReference>
<reference evidence="5" key="1">
    <citation type="submission" date="2024-04" db="EMBL/GenBank/DDBJ databases">
        <title>Salinicola lusitanus LLJ914,a marine bacterium isolated from the Okinawa Trough.</title>
        <authorList>
            <person name="Li J."/>
        </authorList>
    </citation>
    <scope>NUCLEOTIDE SEQUENCE [LARGE SCALE GENOMIC DNA]</scope>
</reference>
<dbReference type="PROSITE" id="PS50137">
    <property type="entry name" value="DS_RBD"/>
    <property type="match status" value="1"/>
</dbReference>
<proteinExistence type="predicted"/>
<evidence type="ECO:0000259" key="3">
    <source>
        <dbReference type="PROSITE" id="PS50137"/>
    </source>
</evidence>
<organism evidence="4 5">
    <name type="scientific">Mugilogobius chulae</name>
    <name type="common">yellowstripe goby</name>
    <dbReference type="NCBI Taxonomy" id="88201"/>
    <lineage>
        <taxon>Eukaryota</taxon>
        <taxon>Metazoa</taxon>
        <taxon>Chordata</taxon>
        <taxon>Craniata</taxon>
        <taxon>Vertebrata</taxon>
        <taxon>Euteleostomi</taxon>
        <taxon>Actinopterygii</taxon>
        <taxon>Neopterygii</taxon>
        <taxon>Teleostei</taxon>
        <taxon>Neoteleostei</taxon>
        <taxon>Acanthomorphata</taxon>
        <taxon>Gobiaria</taxon>
        <taxon>Gobiiformes</taxon>
        <taxon>Gobioidei</taxon>
        <taxon>Gobiidae</taxon>
        <taxon>Gobionellinae</taxon>
        <taxon>Mugilogobius</taxon>
    </lineage>
</organism>
<evidence type="ECO:0000256" key="2">
    <source>
        <dbReference type="SAM" id="MobiDB-lite"/>
    </source>
</evidence>
<accession>A0AAW0NSK2</accession>
<dbReference type="SUPFAM" id="SSF54768">
    <property type="entry name" value="dsRNA-binding domain-like"/>
    <property type="match status" value="1"/>
</dbReference>
<dbReference type="Pfam" id="PF00035">
    <property type="entry name" value="dsrm"/>
    <property type="match status" value="1"/>
</dbReference>
<sequence>MSVKRARPPVFTVVDVDRTTENPIYHTQVKFGGETVTATGLTAKKAKQNAAARLLNLFGYSFTVEEPEEPHSSAESKTAPEVTENEGGDSSTSEIQEVTKVYEMDTPAEVPQETEGEMLLMTKDLEVIQELPPLMNDSSEVSYMEKQERAEQTDTIPTYEKILTSSRTGMKILRWKHQKYHRRPI</sequence>
<feature type="region of interest" description="Disordered" evidence="2">
    <location>
        <begin position="66"/>
        <end position="96"/>
    </location>
</feature>
<gene>
    <name evidence="4" type="ORF">WMY93_016117</name>
</gene>
<dbReference type="EMBL" id="JBBPFD010000011">
    <property type="protein sequence ID" value="KAK7907505.1"/>
    <property type="molecule type" value="Genomic_DNA"/>
</dbReference>
<comment type="caution">
    <text evidence="4">The sequence shown here is derived from an EMBL/GenBank/DDBJ whole genome shotgun (WGS) entry which is preliminary data.</text>
</comment>
<dbReference type="Proteomes" id="UP001460270">
    <property type="component" value="Unassembled WGS sequence"/>
</dbReference>
<evidence type="ECO:0000256" key="1">
    <source>
        <dbReference type="PROSITE-ProRule" id="PRU00266"/>
    </source>
</evidence>
<protein>
    <recommendedName>
        <fullName evidence="3">DRBM domain-containing protein</fullName>
    </recommendedName>
</protein>
<dbReference type="AlphaFoldDB" id="A0AAW0NSK2"/>
<name>A0AAW0NSK2_9GOBI</name>
<dbReference type="GO" id="GO:0003723">
    <property type="term" value="F:RNA binding"/>
    <property type="evidence" value="ECO:0007669"/>
    <property type="project" value="UniProtKB-UniRule"/>
</dbReference>
<dbReference type="InterPro" id="IPR014720">
    <property type="entry name" value="dsRBD_dom"/>
</dbReference>
<feature type="domain" description="DRBM" evidence="3">
    <location>
        <begin position="1"/>
        <end position="60"/>
    </location>
</feature>
<keyword evidence="5" id="KW-1185">Reference proteome</keyword>
<evidence type="ECO:0000313" key="4">
    <source>
        <dbReference type="EMBL" id="KAK7907505.1"/>
    </source>
</evidence>
<evidence type="ECO:0000313" key="5">
    <source>
        <dbReference type="Proteomes" id="UP001460270"/>
    </source>
</evidence>
<keyword evidence="1" id="KW-0694">RNA-binding</keyword>